<dbReference type="PATRIC" id="fig|1261127.3.peg.2629"/>
<evidence type="ECO:0000259" key="1">
    <source>
        <dbReference type="Pfam" id="PF06924"/>
    </source>
</evidence>
<dbReference type="Pfam" id="PF06924">
    <property type="entry name" value="DUF1281"/>
    <property type="match status" value="1"/>
</dbReference>
<gene>
    <name evidence="2" type="ORF">F384_12570</name>
</gene>
<dbReference type="SUPFAM" id="SSF160940">
    <property type="entry name" value="Api92-like"/>
    <property type="match status" value="1"/>
</dbReference>
<proteinExistence type="predicted"/>
<dbReference type="Proteomes" id="UP000034085">
    <property type="component" value="Chromosome"/>
</dbReference>
<sequence>MLVVMPPRLATELNGNSGLFRALNTTSELYMQLFGMEFPAGHQTNCRACVTQACTQAEHSGRK</sequence>
<dbReference type="Gene3D" id="1.10.3530.10">
    <property type="entry name" value="Api92-like"/>
    <property type="match status" value="1"/>
</dbReference>
<dbReference type="InterPro" id="IPR023136">
    <property type="entry name" value="Api92-like_dom_sf"/>
</dbReference>
<dbReference type="KEGG" id="cama:F384_12570"/>
<dbReference type="HOGENOM" id="CLU_2877668_0_0_6"/>
<dbReference type="AlphaFoldDB" id="A0A0F6TVA3"/>
<organism evidence="2 3">
    <name type="scientific">Citrobacter amalonaticus Y19</name>
    <dbReference type="NCBI Taxonomy" id="1261127"/>
    <lineage>
        <taxon>Bacteria</taxon>
        <taxon>Pseudomonadati</taxon>
        <taxon>Pseudomonadota</taxon>
        <taxon>Gammaproteobacteria</taxon>
        <taxon>Enterobacterales</taxon>
        <taxon>Enterobacteriaceae</taxon>
        <taxon>Citrobacter</taxon>
    </lineage>
</organism>
<evidence type="ECO:0000313" key="3">
    <source>
        <dbReference type="Proteomes" id="UP000034085"/>
    </source>
</evidence>
<dbReference type="InterPro" id="IPR009694">
    <property type="entry name" value="DUF1281"/>
</dbReference>
<evidence type="ECO:0000313" key="2">
    <source>
        <dbReference type="EMBL" id="AKE59364.1"/>
    </source>
</evidence>
<protein>
    <recommendedName>
        <fullName evidence="1">DUF1281 domain-containing protein</fullName>
    </recommendedName>
</protein>
<name>A0A0F6TVA3_CITAM</name>
<reference evidence="2 3" key="1">
    <citation type="journal article" date="2013" name="Appl. Microbiol. Biotechnol.">
        <title>Glycerol assimilation and production of 1,3-propanediol by Citrobacter amalonaticus Y19.</title>
        <authorList>
            <person name="Ainala S.K."/>
            <person name="Ashok S."/>
            <person name="Ko Y."/>
            <person name="Park S."/>
        </authorList>
    </citation>
    <scope>NUCLEOTIDE SEQUENCE [LARGE SCALE GENOMIC DNA]</scope>
    <source>
        <strain evidence="2 3">Y19</strain>
    </source>
</reference>
<accession>A0A0F6TVA3</accession>
<dbReference type="EMBL" id="CP011132">
    <property type="protein sequence ID" value="AKE59364.1"/>
    <property type="molecule type" value="Genomic_DNA"/>
</dbReference>
<feature type="domain" description="DUF1281" evidence="1">
    <location>
        <begin position="1"/>
        <end position="37"/>
    </location>
</feature>